<evidence type="ECO:0000256" key="1">
    <source>
        <dbReference type="SAM" id="MobiDB-lite"/>
    </source>
</evidence>
<dbReference type="AlphaFoldDB" id="A0A084G8X7"/>
<feature type="compositionally biased region" description="Basic and acidic residues" evidence="1">
    <location>
        <begin position="134"/>
        <end position="150"/>
    </location>
</feature>
<dbReference type="OrthoDB" id="5231339at2759"/>
<name>A0A084G8X7_PSEDA</name>
<organism evidence="2 3">
    <name type="scientific">Pseudallescheria apiosperma</name>
    <name type="common">Scedosporium apiospermum</name>
    <dbReference type="NCBI Taxonomy" id="563466"/>
    <lineage>
        <taxon>Eukaryota</taxon>
        <taxon>Fungi</taxon>
        <taxon>Dikarya</taxon>
        <taxon>Ascomycota</taxon>
        <taxon>Pezizomycotina</taxon>
        <taxon>Sordariomycetes</taxon>
        <taxon>Hypocreomycetidae</taxon>
        <taxon>Microascales</taxon>
        <taxon>Microascaceae</taxon>
        <taxon>Scedosporium</taxon>
    </lineage>
</organism>
<protein>
    <submittedName>
        <fullName evidence="2">Uncharacterized protein</fullName>
    </submittedName>
</protein>
<dbReference type="VEuPathDB" id="FungiDB:SAPIO_CDS3936"/>
<dbReference type="RefSeq" id="XP_016643588.1">
    <property type="nucleotide sequence ID" value="XM_016786612.1"/>
</dbReference>
<feature type="region of interest" description="Disordered" evidence="1">
    <location>
        <begin position="65"/>
        <end position="150"/>
    </location>
</feature>
<proteinExistence type="predicted"/>
<dbReference type="KEGG" id="sapo:SAPIO_CDS3936"/>
<gene>
    <name evidence="2" type="ORF">SAPIO_CDS3936</name>
</gene>
<accession>A0A084G8X7</accession>
<keyword evidence="3" id="KW-1185">Reference proteome</keyword>
<sequence>MSKSSWTPDADQDLLFSIMMGDAVSRPSPNWEQVTAVMQELGYTFTKQAIRLSLTSPQPAFCQETLGRLRGTPQRRKGALHPVPREEDRENSYFFAEEEEVAAPRATPSKRPKPVIDEEDEDELFEVVTPTKKPKVEKETKMEVEDALEH</sequence>
<evidence type="ECO:0000313" key="2">
    <source>
        <dbReference type="EMBL" id="KEZ43789.1"/>
    </source>
</evidence>
<dbReference type="GeneID" id="27723008"/>
<dbReference type="EMBL" id="JOWA01000090">
    <property type="protein sequence ID" value="KEZ43789.1"/>
    <property type="molecule type" value="Genomic_DNA"/>
</dbReference>
<dbReference type="Proteomes" id="UP000028545">
    <property type="component" value="Unassembled WGS sequence"/>
</dbReference>
<reference evidence="2 3" key="1">
    <citation type="journal article" date="2014" name="Genome Announc.">
        <title>Draft genome sequence of the pathogenic fungus Scedosporium apiospermum.</title>
        <authorList>
            <person name="Vandeputte P."/>
            <person name="Ghamrawi S."/>
            <person name="Rechenmann M."/>
            <person name="Iltis A."/>
            <person name="Giraud S."/>
            <person name="Fleury M."/>
            <person name="Thornton C."/>
            <person name="Delhaes L."/>
            <person name="Meyer W."/>
            <person name="Papon N."/>
            <person name="Bouchara J.P."/>
        </authorList>
    </citation>
    <scope>NUCLEOTIDE SEQUENCE [LARGE SCALE GENOMIC DNA]</scope>
    <source>
        <strain evidence="2 3">IHEM 14462</strain>
    </source>
</reference>
<comment type="caution">
    <text evidence="2">The sequence shown here is derived from an EMBL/GenBank/DDBJ whole genome shotgun (WGS) entry which is preliminary data.</text>
</comment>
<dbReference type="HOGENOM" id="CLU_1741624_0_0_1"/>
<evidence type="ECO:0000313" key="3">
    <source>
        <dbReference type="Proteomes" id="UP000028545"/>
    </source>
</evidence>